<evidence type="ECO:0000313" key="1">
    <source>
        <dbReference type="EMBL" id="KAI4330979.1"/>
    </source>
</evidence>
<name>A0ACB9N5Q8_9MYRT</name>
<reference evidence="2" key="1">
    <citation type="journal article" date="2023" name="Front. Plant Sci.">
        <title>Chromosomal-level genome assembly of Melastoma candidum provides insights into trichome evolution.</title>
        <authorList>
            <person name="Zhong Y."/>
            <person name="Wu W."/>
            <person name="Sun C."/>
            <person name="Zou P."/>
            <person name="Liu Y."/>
            <person name="Dai S."/>
            <person name="Zhou R."/>
        </authorList>
    </citation>
    <scope>NUCLEOTIDE SEQUENCE [LARGE SCALE GENOMIC DNA]</scope>
</reference>
<gene>
    <name evidence="1" type="ORF">MLD38_029215</name>
</gene>
<dbReference type="EMBL" id="CM042887">
    <property type="protein sequence ID" value="KAI4330979.1"/>
    <property type="molecule type" value="Genomic_DNA"/>
</dbReference>
<proteinExistence type="predicted"/>
<protein>
    <submittedName>
        <fullName evidence="1">Uncharacterized protein</fullName>
    </submittedName>
</protein>
<sequence>MGSAGDRSRAVDVPRGSMAVIVGAEGEQRQRFVIPVAYLRHHLFLELLKESEEEYGFEHNGPITIPCPVSDFKRVEDEINRGRVEGAWCFKGR</sequence>
<comment type="caution">
    <text evidence="1">The sequence shown here is derived from an EMBL/GenBank/DDBJ whole genome shotgun (WGS) entry which is preliminary data.</text>
</comment>
<dbReference type="Proteomes" id="UP001057402">
    <property type="component" value="Chromosome 8"/>
</dbReference>
<accession>A0ACB9N5Q8</accession>
<keyword evidence="2" id="KW-1185">Reference proteome</keyword>
<evidence type="ECO:0000313" key="2">
    <source>
        <dbReference type="Proteomes" id="UP001057402"/>
    </source>
</evidence>
<organism evidence="1 2">
    <name type="scientific">Melastoma candidum</name>
    <dbReference type="NCBI Taxonomy" id="119954"/>
    <lineage>
        <taxon>Eukaryota</taxon>
        <taxon>Viridiplantae</taxon>
        <taxon>Streptophyta</taxon>
        <taxon>Embryophyta</taxon>
        <taxon>Tracheophyta</taxon>
        <taxon>Spermatophyta</taxon>
        <taxon>Magnoliopsida</taxon>
        <taxon>eudicotyledons</taxon>
        <taxon>Gunneridae</taxon>
        <taxon>Pentapetalae</taxon>
        <taxon>rosids</taxon>
        <taxon>malvids</taxon>
        <taxon>Myrtales</taxon>
        <taxon>Melastomataceae</taxon>
        <taxon>Melastomatoideae</taxon>
        <taxon>Melastomateae</taxon>
        <taxon>Melastoma</taxon>
    </lineage>
</organism>